<dbReference type="Proteomes" id="UP000054279">
    <property type="component" value="Unassembled WGS sequence"/>
</dbReference>
<name>A0A0C9VQL9_SPHS4</name>
<evidence type="ECO:0000313" key="1">
    <source>
        <dbReference type="EMBL" id="KIJ44627.1"/>
    </source>
</evidence>
<dbReference type="EMBL" id="KN837116">
    <property type="protein sequence ID" value="KIJ44627.1"/>
    <property type="molecule type" value="Genomic_DNA"/>
</dbReference>
<keyword evidence="2" id="KW-1185">Reference proteome</keyword>
<sequence>MSEACGDSDNLSAFFTHHPILENISIKFPLSPGSFPVNTLPRLHSLSFVAWHNFSMVIPDDLASRREANGRLDASDYCLIMSKASIDTLLAQMSGKDAKPPHVLEF</sequence>
<evidence type="ECO:0000313" key="2">
    <source>
        <dbReference type="Proteomes" id="UP000054279"/>
    </source>
</evidence>
<protein>
    <submittedName>
        <fullName evidence="1">Uncharacterized protein</fullName>
    </submittedName>
</protein>
<dbReference type="HOGENOM" id="CLU_2224870_0_0_1"/>
<proteinExistence type="predicted"/>
<dbReference type="AlphaFoldDB" id="A0A0C9VQL9"/>
<organism evidence="1 2">
    <name type="scientific">Sphaerobolus stellatus (strain SS14)</name>
    <dbReference type="NCBI Taxonomy" id="990650"/>
    <lineage>
        <taxon>Eukaryota</taxon>
        <taxon>Fungi</taxon>
        <taxon>Dikarya</taxon>
        <taxon>Basidiomycota</taxon>
        <taxon>Agaricomycotina</taxon>
        <taxon>Agaricomycetes</taxon>
        <taxon>Phallomycetidae</taxon>
        <taxon>Geastrales</taxon>
        <taxon>Sphaerobolaceae</taxon>
        <taxon>Sphaerobolus</taxon>
    </lineage>
</organism>
<gene>
    <name evidence="1" type="ORF">M422DRAFT_251918</name>
</gene>
<accession>A0A0C9VQL9</accession>
<reference evidence="1 2" key="1">
    <citation type="submission" date="2014-06" db="EMBL/GenBank/DDBJ databases">
        <title>Evolutionary Origins and Diversification of the Mycorrhizal Mutualists.</title>
        <authorList>
            <consortium name="DOE Joint Genome Institute"/>
            <consortium name="Mycorrhizal Genomics Consortium"/>
            <person name="Kohler A."/>
            <person name="Kuo A."/>
            <person name="Nagy L.G."/>
            <person name="Floudas D."/>
            <person name="Copeland A."/>
            <person name="Barry K.W."/>
            <person name="Cichocki N."/>
            <person name="Veneault-Fourrey C."/>
            <person name="LaButti K."/>
            <person name="Lindquist E.A."/>
            <person name="Lipzen A."/>
            <person name="Lundell T."/>
            <person name="Morin E."/>
            <person name="Murat C."/>
            <person name="Riley R."/>
            <person name="Ohm R."/>
            <person name="Sun H."/>
            <person name="Tunlid A."/>
            <person name="Henrissat B."/>
            <person name="Grigoriev I.V."/>
            <person name="Hibbett D.S."/>
            <person name="Martin F."/>
        </authorList>
    </citation>
    <scope>NUCLEOTIDE SEQUENCE [LARGE SCALE GENOMIC DNA]</scope>
    <source>
        <strain evidence="1 2">SS14</strain>
    </source>
</reference>